<dbReference type="GO" id="GO:0016607">
    <property type="term" value="C:nuclear speck"/>
    <property type="evidence" value="ECO:0007669"/>
    <property type="project" value="TreeGrafter"/>
</dbReference>
<dbReference type="AlphaFoldDB" id="A0A4P1R400"/>
<dbReference type="Gramene" id="OIW01238">
    <property type="protein sequence ID" value="OIW01238"/>
    <property type="gene ID" value="TanjilG_10399"/>
</dbReference>
<dbReference type="STRING" id="3871.A0A4P1R400"/>
<dbReference type="InterPro" id="IPR037766">
    <property type="entry name" value="FHY1"/>
</dbReference>
<dbReference type="PANTHER" id="PTHR37723">
    <property type="entry name" value="PROTEIN FAR-RED ELONGATED HYPOCOTYL 1"/>
    <property type="match status" value="1"/>
</dbReference>
<dbReference type="EMBL" id="CM007371">
    <property type="protein sequence ID" value="OIW01238.1"/>
    <property type="molecule type" value="Genomic_DNA"/>
</dbReference>
<name>A0A4P1R400_LUPAN</name>
<proteinExistence type="predicted"/>
<dbReference type="GO" id="GO:0051457">
    <property type="term" value="P:maintenance of protein location in nucleus"/>
    <property type="evidence" value="ECO:0007669"/>
    <property type="project" value="TreeGrafter"/>
</dbReference>
<dbReference type="Proteomes" id="UP000188354">
    <property type="component" value="Chromosome LG11"/>
</dbReference>
<reference evidence="1 2" key="1">
    <citation type="journal article" date="2017" name="Plant Biotechnol. J.">
        <title>A comprehensive draft genome sequence for lupin (Lupinus angustifolius), an emerging health food: insights into plant-microbe interactions and legume evolution.</title>
        <authorList>
            <person name="Hane J.K."/>
            <person name="Ming Y."/>
            <person name="Kamphuis L.G."/>
            <person name="Nelson M.N."/>
            <person name="Garg G."/>
            <person name="Atkins C.A."/>
            <person name="Bayer P.E."/>
            <person name="Bravo A."/>
            <person name="Bringans S."/>
            <person name="Cannon S."/>
            <person name="Edwards D."/>
            <person name="Foley R."/>
            <person name="Gao L.L."/>
            <person name="Harrison M.J."/>
            <person name="Huang W."/>
            <person name="Hurgobin B."/>
            <person name="Li S."/>
            <person name="Liu C.W."/>
            <person name="McGrath A."/>
            <person name="Morahan G."/>
            <person name="Murray J."/>
            <person name="Weller J."/>
            <person name="Jian J."/>
            <person name="Singh K.B."/>
        </authorList>
    </citation>
    <scope>NUCLEOTIDE SEQUENCE [LARGE SCALE GENOMIC DNA]</scope>
    <source>
        <strain evidence="2">cv. Tanjil</strain>
        <tissue evidence="1">Whole plant</tissue>
    </source>
</reference>
<dbReference type="GO" id="GO:0005737">
    <property type="term" value="C:cytoplasm"/>
    <property type="evidence" value="ECO:0007669"/>
    <property type="project" value="TreeGrafter"/>
</dbReference>
<dbReference type="PANTHER" id="PTHR37723:SF1">
    <property type="entry name" value="PROTEIN FAR-RED-ELONGATED HYPOCOTYL 1-LIKE"/>
    <property type="match status" value="1"/>
</dbReference>
<evidence type="ECO:0000313" key="2">
    <source>
        <dbReference type="Proteomes" id="UP000188354"/>
    </source>
</evidence>
<evidence type="ECO:0000313" key="1">
    <source>
        <dbReference type="EMBL" id="OIW01238.1"/>
    </source>
</evidence>
<gene>
    <name evidence="1" type="ORF">TanjilG_10399</name>
</gene>
<organism evidence="1 2">
    <name type="scientific">Lupinus angustifolius</name>
    <name type="common">Narrow-leaved blue lupine</name>
    <dbReference type="NCBI Taxonomy" id="3871"/>
    <lineage>
        <taxon>Eukaryota</taxon>
        <taxon>Viridiplantae</taxon>
        <taxon>Streptophyta</taxon>
        <taxon>Embryophyta</taxon>
        <taxon>Tracheophyta</taxon>
        <taxon>Spermatophyta</taxon>
        <taxon>Magnoliopsida</taxon>
        <taxon>eudicotyledons</taxon>
        <taxon>Gunneridae</taxon>
        <taxon>Pentapetalae</taxon>
        <taxon>rosids</taxon>
        <taxon>fabids</taxon>
        <taxon>Fabales</taxon>
        <taxon>Fabaceae</taxon>
        <taxon>Papilionoideae</taxon>
        <taxon>50 kb inversion clade</taxon>
        <taxon>genistoids sensu lato</taxon>
        <taxon>core genistoids</taxon>
        <taxon>Genisteae</taxon>
        <taxon>Lupinus</taxon>
    </lineage>
</organism>
<dbReference type="GO" id="GO:0009639">
    <property type="term" value="P:response to red or far red light"/>
    <property type="evidence" value="ECO:0007669"/>
    <property type="project" value="InterPro"/>
</dbReference>
<protein>
    <submittedName>
        <fullName evidence="1">Uncharacterized protein</fullName>
    </submittedName>
</protein>
<dbReference type="GO" id="GO:0061608">
    <property type="term" value="F:nuclear import signal receptor activity"/>
    <property type="evidence" value="ECO:0007669"/>
    <property type="project" value="TreeGrafter"/>
</dbReference>
<sequence>MFDEKRHLESMNNHTVKSMTDTTAINVRSEFESAKDNNSFIEESDTSMSVNEEAKVEEEGTNTYLYVKSVRCSEDATIVDSECELSYHEADTLTLENYEEHLLGLESFSGHGYSELAEDNSEHSIDKECEDFLYSNKVNPHAYVLSSGQWNVDKEAQSSTRPPTIDLEFEQYFSTLML</sequence>
<keyword evidence="2" id="KW-1185">Reference proteome</keyword>
<accession>A0A4P1R400</accession>